<proteinExistence type="predicted"/>
<reference evidence="2 3" key="1">
    <citation type="submission" date="2015-08" db="EMBL/GenBank/DDBJ databases">
        <title>Investigation of the bacterial diversity of lava forest soil.</title>
        <authorList>
            <person name="Lee J.S."/>
        </authorList>
    </citation>
    <scope>NUCLEOTIDE SEQUENCE [LARGE SCALE GENOMIC DNA]</scope>
    <source>
        <strain evidence="2 3">GJW-30</strain>
    </source>
</reference>
<dbReference type="GO" id="GO:0016747">
    <property type="term" value="F:acyltransferase activity, transferring groups other than amino-acyl groups"/>
    <property type="evidence" value="ECO:0007669"/>
    <property type="project" value="InterPro"/>
</dbReference>
<evidence type="ECO:0000259" key="1">
    <source>
        <dbReference type="PROSITE" id="PS51186"/>
    </source>
</evidence>
<organism evidence="2 3">
    <name type="scientific">Variibacter gotjawalensis</name>
    <dbReference type="NCBI Taxonomy" id="1333996"/>
    <lineage>
        <taxon>Bacteria</taxon>
        <taxon>Pseudomonadati</taxon>
        <taxon>Pseudomonadota</taxon>
        <taxon>Alphaproteobacteria</taxon>
        <taxon>Hyphomicrobiales</taxon>
        <taxon>Nitrobacteraceae</taxon>
        <taxon>Variibacter</taxon>
    </lineage>
</organism>
<dbReference type="InterPro" id="IPR000182">
    <property type="entry name" value="GNAT_dom"/>
</dbReference>
<dbReference type="AlphaFoldDB" id="A0A0S3Q0E4"/>
<evidence type="ECO:0000313" key="2">
    <source>
        <dbReference type="EMBL" id="BAT61670.1"/>
    </source>
</evidence>
<protein>
    <submittedName>
        <fullName evidence="2">Acetyltransferase GNAT family protein</fullName>
    </submittedName>
</protein>
<dbReference type="Pfam" id="PF00583">
    <property type="entry name" value="Acetyltransf_1"/>
    <property type="match status" value="1"/>
</dbReference>
<dbReference type="OrthoDB" id="9799092at2"/>
<gene>
    <name evidence="2" type="ORF">GJW-30_1_04230</name>
</gene>
<feature type="domain" description="N-acetyltransferase" evidence="1">
    <location>
        <begin position="21"/>
        <end position="155"/>
    </location>
</feature>
<dbReference type="PROSITE" id="PS51186">
    <property type="entry name" value="GNAT"/>
    <property type="match status" value="1"/>
</dbReference>
<dbReference type="Gene3D" id="3.40.630.30">
    <property type="match status" value="1"/>
</dbReference>
<keyword evidence="2" id="KW-0808">Transferase</keyword>
<dbReference type="RefSeq" id="WP_130364621.1">
    <property type="nucleotide sequence ID" value="NZ_AP014946.1"/>
</dbReference>
<accession>A0A0S3Q0E4</accession>
<name>A0A0S3Q0E4_9BRAD</name>
<dbReference type="Proteomes" id="UP000236884">
    <property type="component" value="Chromosome"/>
</dbReference>
<dbReference type="SUPFAM" id="SSF55729">
    <property type="entry name" value="Acyl-CoA N-acyltransferases (Nat)"/>
    <property type="match status" value="1"/>
</dbReference>
<sequence length="176" mass="19397">MSERGVSETPAEPVKVPGAAFEIREMKDRDELEALLRMRWPGSELIIGGQFVRPEDVESFGAFADGRLHGMATWRTVGRVMHIVAVNAFTDLKGVGIGLIDAMVAHGKNAGMSTLRATITNDNTIAMRFYQKRGFRMTALHPGMIDAMRAIKPTIPEVGLDGIPIHDEVELELDLR</sequence>
<keyword evidence="3" id="KW-1185">Reference proteome</keyword>
<dbReference type="KEGG" id="vgo:GJW-30_1_04230"/>
<evidence type="ECO:0000313" key="3">
    <source>
        <dbReference type="Proteomes" id="UP000236884"/>
    </source>
</evidence>
<dbReference type="EMBL" id="AP014946">
    <property type="protein sequence ID" value="BAT61670.1"/>
    <property type="molecule type" value="Genomic_DNA"/>
</dbReference>
<dbReference type="InterPro" id="IPR016181">
    <property type="entry name" value="Acyl_CoA_acyltransferase"/>
</dbReference>